<dbReference type="Pfam" id="PF00672">
    <property type="entry name" value="HAMP"/>
    <property type="match status" value="1"/>
</dbReference>
<evidence type="ECO:0000256" key="3">
    <source>
        <dbReference type="ARBA" id="ARBA00012438"/>
    </source>
</evidence>
<dbReference type="EC" id="2.7.13.3" evidence="3"/>
<keyword evidence="6 11" id="KW-0418">Kinase</keyword>
<dbReference type="InterPro" id="IPR003661">
    <property type="entry name" value="HisK_dim/P_dom"/>
</dbReference>
<dbReference type="Proteomes" id="UP000288293">
    <property type="component" value="Unassembled WGS sequence"/>
</dbReference>
<feature type="transmembrane region" description="Helical" evidence="8">
    <location>
        <begin position="162"/>
        <end position="185"/>
    </location>
</feature>
<dbReference type="SUPFAM" id="SSF47384">
    <property type="entry name" value="Homodimeric domain of signal transducing histidine kinase"/>
    <property type="match status" value="1"/>
</dbReference>
<dbReference type="PROSITE" id="PS50885">
    <property type="entry name" value="HAMP"/>
    <property type="match status" value="1"/>
</dbReference>
<dbReference type="InterPro" id="IPR004358">
    <property type="entry name" value="Sig_transdc_His_kin-like_C"/>
</dbReference>
<dbReference type="EMBL" id="PIPL01000001">
    <property type="protein sequence ID" value="RUO26474.1"/>
    <property type="molecule type" value="Genomic_DNA"/>
</dbReference>
<dbReference type="PANTHER" id="PTHR43065">
    <property type="entry name" value="SENSOR HISTIDINE KINASE"/>
    <property type="match status" value="1"/>
</dbReference>
<dbReference type="InterPro" id="IPR003594">
    <property type="entry name" value="HATPase_dom"/>
</dbReference>
<evidence type="ECO:0000256" key="6">
    <source>
        <dbReference type="ARBA" id="ARBA00022777"/>
    </source>
</evidence>
<dbReference type="InterPro" id="IPR005467">
    <property type="entry name" value="His_kinase_dom"/>
</dbReference>
<protein>
    <recommendedName>
        <fullName evidence="3">histidine kinase</fullName>
        <ecNumber evidence="3">2.7.13.3</ecNumber>
    </recommendedName>
</protein>
<dbReference type="Gene3D" id="1.10.287.130">
    <property type="match status" value="1"/>
</dbReference>
<dbReference type="Pfam" id="PF02518">
    <property type="entry name" value="HATPase_c"/>
    <property type="match status" value="1"/>
</dbReference>
<dbReference type="InterPro" id="IPR003660">
    <property type="entry name" value="HAMP_dom"/>
</dbReference>
<evidence type="ECO:0000313" key="12">
    <source>
        <dbReference type="Proteomes" id="UP000288293"/>
    </source>
</evidence>
<evidence type="ECO:0000256" key="4">
    <source>
        <dbReference type="ARBA" id="ARBA00022553"/>
    </source>
</evidence>
<feature type="domain" description="HAMP" evidence="10">
    <location>
        <begin position="187"/>
        <end position="240"/>
    </location>
</feature>
<dbReference type="PANTHER" id="PTHR43065:SF42">
    <property type="entry name" value="TWO-COMPONENT SENSOR PPRA"/>
    <property type="match status" value="1"/>
</dbReference>
<dbReference type="CDD" id="cd06225">
    <property type="entry name" value="HAMP"/>
    <property type="match status" value="1"/>
</dbReference>
<keyword evidence="8" id="KW-1133">Transmembrane helix</keyword>
<evidence type="ECO:0000256" key="8">
    <source>
        <dbReference type="SAM" id="Phobius"/>
    </source>
</evidence>
<keyword evidence="4" id="KW-0597">Phosphoprotein</keyword>
<dbReference type="SUPFAM" id="SSF158472">
    <property type="entry name" value="HAMP domain-like"/>
    <property type="match status" value="1"/>
</dbReference>
<organism evidence="11 12">
    <name type="scientific">Aliidiomarina minuta</name>
    <dbReference type="NCBI Taxonomy" id="880057"/>
    <lineage>
        <taxon>Bacteria</taxon>
        <taxon>Pseudomonadati</taxon>
        <taxon>Pseudomonadota</taxon>
        <taxon>Gammaproteobacteria</taxon>
        <taxon>Alteromonadales</taxon>
        <taxon>Idiomarinaceae</taxon>
        <taxon>Aliidiomarina</taxon>
    </lineage>
</organism>
<reference evidence="11 12" key="1">
    <citation type="journal article" date="2011" name="Front. Microbiol.">
        <title>Genomic signatures of strain selection and enhancement in Bacillus atrophaeus var. globigii, a historical biowarfare simulant.</title>
        <authorList>
            <person name="Gibbons H.S."/>
            <person name="Broomall S.M."/>
            <person name="McNew L.A."/>
            <person name="Daligault H."/>
            <person name="Chapman C."/>
            <person name="Bruce D."/>
            <person name="Karavis M."/>
            <person name="Krepps M."/>
            <person name="McGregor P.A."/>
            <person name="Hong C."/>
            <person name="Park K.H."/>
            <person name="Akmal A."/>
            <person name="Feldman A."/>
            <person name="Lin J.S."/>
            <person name="Chang W.E."/>
            <person name="Higgs B.W."/>
            <person name="Demirev P."/>
            <person name="Lindquist J."/>
            <person name="Liem A."/>
            <person name="Fochler E."/>
            <person name="Read T.D."/>
            <person name="Tapia R."/>
            <person name="Johnson S."/>
            <person name="Bishop-Lilly K.A."/>
            <person name="Detter C."/>
            <person name="Han C."/>
            <person name="Sozhamannan S."/>
            <person name="Rosenzweig C.N."/>
            <person name="Skowronski E.W."/>
        </authorList>
    </citation>
    <scope>NUCLEOTIDE SEQUENCE [LARGE SCALE GENOMIC DNA]</scope>
    <source>
        <strain evidence="11 12">MLST1</strain>
    </source>
</reference>
<keyword evidence="12" id="KW-1185">Reference proteome</keyword>
<dbReference type="InterPro" id="IPR036097">
    <property type="entry name" value="HisK_dim/P_sf"/>
</dbReference>
<dbReference type="PROSITE" id="PS50109">
    <property type="entry name" value="HIS_KIN"/>
    <property type="match status" value="1"/>
</dbReference>
<dbReference type="Gene3D" id="6.10.340.10">
    <property type="match status" value="1"/>
</dbReference>
<gene>
    <name evidence="11" type="ORF">CWE09_07135</name>
</gene>
<proteinExistence type="predicted"/>
<evidence type="ECO:0000313" key="11">
    <source>
        <dbReference type="EMBL" id="RUO26474.1"/>
    </source>
</evidence>
<feature type="coiled-coil region" evidence="7">
    <location>
        <begin position="249"/>
        <end position="287"/>
    </location>
</feature>
<evidence type="ECO:0000256" key="7">
    <source>
        <dbReference type="SAM" id="Coils"/>
    </source>
</evidence>
<dbReference type="SMART" id="SM00387">
    <property type="entry name" value="HATPase_c"/>
    <property type="match status" value="1"/>
</dbReference>
<comment type="catalytic activity">
    <reaction evidence="1">
        <text>ATP + protein L-histidine = ADP + protein N-phospho-L-histidine.</text>
        <dbReference type="EC" id="2.7.13.3"/>
    </reaction>
</comment>
<keyword evidence="7" id="KW-0175">Coiled coil</keyword>
<evidence type="ECO:0000256" key="1">
    <source>
        <dbReference type="ARBA" id="ARBA00000085"/>
    </source>
</evidence>
<evidence type="ECO:0000259" key="10">
    <source>
        <dbReference type="PROSITE" id="PS50885"/>
    </source>
</evidence>
<dbReference type="SUPFAM" id="SSF55874">
    <property type="entry name" value="ATPase domain of HSP90 chaperone/DNA topoisomerase II/histidine kinase"/>
    <property type="match status" value="1"/>
</dbReference>
<dbReference type="Gene3D" id="3.30.565.10">
    <property type="entry name" value="Histidine kinase-like ATPase, C-terminal domain"/>
    <property type="match status" value="1"/>
</dbReference>
<keyword evidence="5" id="KW-0808">Transferase</keyword>
<dbReference type="InterPro" id="IPR036890">
    <property type="entry name" value="HATPase_C_sf"/>
</dbReference>
<evidence type="ECO:0000256" key="2">
    <source>
        <dbReference type="ARBA" id="ARBA00004370"/>
    </source>
</evidence>
<dbReference type="GO" id="GO:0016020">
    <property type="term" value="C:membrane"/>
    <property type="evidence" value="ECO:0007669"/>
    <property type="project" value="UniProtKB-SubCell"/>
</dbReference>
<dbReference type="Pfam" id="PF00512">
    <property type="entry name" value="HisKA"/>
    <property type="match status" value="1"/>
</dbReference>
<keyword evidence="8" id="KW-0472">Membrane</keyword>
<dbReference type="SMART" id="SM00388">
    <property type="entry name" value="HisKA"/>
    <property type="match status" value="1"/>
</dbReference>
<dbReference type="CDD" id="cd00082">
    <property type="entry name" value="HisKA"/>
    <property type="match status" value="1"/>
</dbReference>
<keyword evidence="8" id="KW-0812">Transmembrane</keyword>
<dbReference type="OrthoDB" id="2521613at2"/>
<dbReference type="PRINTS" id="PR00344">
    <property type="entry name" value="BCTRLSENSOR"/>
</dbReference>
<dbReference type="AlphaFoldDB" id="A0A432W8N5"/>
<comment type="subcellular location">
    <subcellularLocation>
        <location evidence="2">Membrane</location>
    </subcellularLocation>
</comment>
<evidence type="ECO:0000256" key="5">
    <source>
        <dbReference type="ARBA" id="ARBA00022679"/>
    </source>
</evidence>
<dbReference type="GO" id="GO:0000155">
    <property type="term" value="F:phosphorelay sensor kinase activity"/>
    <property type="evidence" value="ECO:0007669"/>
    <property type="project" value="InterPro"/>
</dbReference>
<comment type="caution">
    <text evidence="11">The sequence shown here is derived from an EMBL/GenBank/DDBJ whole genome shotgun (WGS) entry which is preliminary data.</text>
</comment>
<evidence type="ECO:0000259" key="9">
    <source>
        <dbReference type="PROSITE" id="PS50109"/>
    </source>
</evidence>
<feature type="domain" description="Histidine kinase" evidence="9">
    <location>
        <begin position="303"/>
        <end position="535"/>
    </location>
</feature>
<dbReference type="SMART" id="SM00304">
    <property type="entry name" value="HAMP"/>
    <property type="match status" value="1"/>
</dbReference>
<sequence>MIFSGSLRRGLLLVSLLIATLTLLPVFAIYSTLQYQEMRNILLQRADNYAELLASNAQHQMTDDSFAWSEPSFEVISRSSFVQTLHIYRYRESNAELSFHASYNRPGSPPIAARFAEIETLSSPVIEGSSIEVIKPVYSTEGIQGYLFLRADMHELYNLMRLTAGSALLLLLLAIVLALSGSQLLSRYFTRPLNRTISTMQEVARTKNYSLRLADSDLIELDMLAHNFNTMLDRIQQYIRQREKADLYAHQLNTELEQQVQQRTEALRQANQELLDTLEQLHQHQGKQVEAQKMSSLSELVAGISHEINTPVGLAVTASSMMQDKLYDMQQAFARGEVSNTQFANFLSESNENLDIINRNVNRAADLVNNFKKLAVEHATESYVEVNLAQMLNDIIASADSSLLPKDKFPVRLDCPPDINIRTKTGVWQQVLFNLLENSALHAFHERNSGEIRIQVSCNEFMVKIVYSDSGTGVPNDILHKIFDPFITTKRGSGNSGLGMHLVYNLVTHTLGGRITCKSEPGEGFVVIMECPVEQLNLH</sequence>
<dbReference type="RefSeq" id="WP_126803285.1">
    <property type="nucleotide sequence ID" value="NZ_PIPL01000001.1"/>
</dbReference>
<accession>A0A432W8N5</accession>
<name>A0A432W8N5_9GAMM</name>